<dbReference type="InterPro" id="IPR045213">
    <property type="entry name" value="Malic_NAD-bd_bact_type"/>
</dbReference>
<dbReference type="SUPFAM" id="SSF51735">
    <property type="entry name" value="NAD(P)-binding Rossmann-fold domains"/>
    <property type="match status" value="1"/>
</dbReference>
<evidence type="ECO:0000256" key="1">
    <source>
        <dbReference type="ARBA" id="ARBA00001936"/>
    </source>
</evidence>
<dbReference type="GO" id="GO:0051287">
    <property type="term" value="F:NAD binding"/>
    <property type="evidence" value="ECO:0007669"/>
    <property type="project" value="InterPro"/>
</dbReference>
<comment type="cofactor">
    <cofactor evidence="1">
        <name>Mn(2+)</name>
        <dbReference type="ChEBI" id="CHEBI:29035"/>
    </cofactor>
</comment>
<dbReference type="PANTHER" id="PTHR43237:SF4">
    <property type="entry name" value="NADP-DEPENDENT MALIC ENZYME"/>
    <property type="match status" value="1"/>
</dbReference>
<dbReference type="CDD" id="cd05311">
    <property type="entry name" value="NAD_bind_2_malic_enz"/>
    <property type="match status" value="1"/>
</dbReference>
<evidence type="ECO:0000256" key="6">
    <source>
        <dbReference type="PIRSR" id="PIRSR000106-2"/>
    </source>
</evidence>
<evidence type="ECO:0000256" key="2">
    <source>
        <dbReference type="ARBA" id="ARBA00008785"/>
    </source>
</evidence>
<gene>
    <name evidence="10" type="primary">sfcA</name>
    <name evidence="10" type="ORF">NO1_1039</name>
</gene>
<organism evidence="10 11">
    <name type="scientific">Termititenax aidoneus</name>
    <dbReference type="NCBI Taxonomy" id="2218524"/>
    <lineage>
        <taxon>Bacteria</taxon>
        <taxon>Bacillati</taxon>
        <taxon>Candidatus Margulisiibacteriota</taxon>
        <taxon>Candidatus Termititenacia</taxon>
        <taxon>Candidatus Termititenacales</taxon>
        <taxon>Candidatus Termititenacaceae</taxon>
        <taxon>Candidatus Termititenax</taxon>
    </lineage>
</organism>
<evidence type="ECO:0000256" key="4">
    <source>
        <dbReference type="ARBA" id="ARBA00023002"/>
    </source>
</evidence>
<evidence type="ECO:0000259" key="8">
    <source>
        <dbReference type="SMART" id="SM00919"/>
    </source>
</evidence>
<reference evidence="10 11" key="1">
    <citation type="journal article" date="2019" name="ISME J.">
        <title>Genome analyses of uncultured TG2/ZB3 bacteria in 'Margulisbacteria' specifically attached to ectosymbiotic spirochetes of protists in the termite gut.</title>
        <authorList>
            <person name="Utami Y.D."/>
            <person name="Kuwahara H."/>
            <person name="Igai K."/>
            <person name="Murakami T."/>
            <person name="Sugaya K."/>
            <person name="Morikawa T."/>
            <person name="Nagura Y."/>
            <person name="Yuki M."/>
            <person name="Deevong P."/>
            <person name="Inoue T."/>
            <person name="Kihara K."/>
            <person name="Lo N."/>
            <person name="Yamada A."/>
            <person name="Ohkuma M."/>
            <person name="Hongoh Y."/>
        </authorList>
    </citation>
    <scope>NUCLEOTIDE SEQUENCE [LARGE SCALE GENOMIC DNA]</scope>
    <source>
        <strain evidence="10">NkOx7-01</strain>
    </source>
</reference>
<comment type="similarity">
    <text evidence="2">Belongs to the malic enzymes family.</text>
</comment>
<evidence type="ECO:0000256" key="3">
    <source>
        <dbReference type="ARBA" id="ARBA00022723"/>
    </source>
</evidence>
<name>A0A388TAN7_TERA1</name>
<dbReference type="PIRSF" id="PIRSF000106">
    <property type="entry name" value="ME"/>
    <property type="match status" value="1"/>
</dbReference>
<evidence type="ECO:0000259" key="9">
    <source>
        <dbReference type="SMART" id="SM01274"/>
    </source>
</evidence>
<evidence type="ECO:0000313" key="11">
    <source>
        <dbReference type="Proteomes" id="UP000269352"/>
    </source>
</evidence>
<dbReference type="Pfam" id="PF03949">
    <property type="entry name" value="Malic_M"/>
    <property type="match status" value="1"/>
</dbReference>
<dbReference type="Pfam" id="PF00390">
    <property type="entry name" value="malic"/>
    <property type="match status" value="1"/>
</dbReference>
<feature type="binding site" evidence="7">
    <location>
        <position position="136"/>
    </location>
    <ligand>
        <name>a divalent metal cation</name>
        <dbReference type="ChEBI" id="CHEBI:60240"/>
    </ligand>
</feature>
<evidence type="ECO:0000256" key="7">
    <source>
        <dbReference type="PIRSR" id="PIRSR000106-3"/>
    </source>
</evidence>
<feature type="active site" description="Proton donor" evidence="5">
    <location>
        <position position="39"/>
    </location>
</feature>
<dbReference type="InterPro" id="IPR001891">
    <property type="entry name" value="Malic_OxRdtase"/>
</dbReference>
<dbReference type="Gene3D" id="3.40.50.10380">
    <property type="entry name" value="Malic enzyme, N-terminal domain"/>
    <property type="match status" value="1"/>
</dbReference>
<dbReference type="PROSITE" id="PS00331">
    <property type="entry name" value="MALIC_ENZYMES"/>
    <property type="match status" value="1"/>
</dbReference>
<feature type="domain" description="Malic enzyme NAD-binding" evidence="8">
    <location>
        <begin position="163"/>
        <end position="385"/>
    </location>
</feature>
<dbReference type="FunFam" id="3.40.50.720:FF:000095">
    <property type="entry name" value="NADP-dependent malic enzyme"/>
    <property type="match status" value="1"/>
</dbReference>
<comment type="cofactor">
    <cofactor evidence="7">
        <name>Mg(2+)</name>
        <dbReference type="ChEBI" id="CHEBI:18420"/>
    </cofactor>
    <cofactor evidence="7">
        <name>Mn(2+)</name>
        <dbReference type="ChEBI" id="CHEBI:29035"/>
    </cofactor>
    <text evidence="7">Divalent metal cations. Prefers magnesium or manganese.</text>
</comment>
<evidence type="ECO:0000313" key="10">
    <source>
        <dbReference type="EMBL" id="GBR73724.1"/>
    </source>
</evidence>
<proteinExistence type="inferred from homology"/>
<keyword evidence="3 7" id="KW-0479">Metal-binding</keyword>
<accession>A0A388TAN7</accession>
<dbReference type="Proteomes" id="UP000269352">
    <property type="component" value="Unassembled WGS sequence"/>
</dbReference>
<dbReference type="FunFam" id="3.40.50.10380:FF:000003">
    <property type="entry name" value="NADP-dependent malic enzyme"/>
    <property type="match status" value="1"/>
</dbReference>
<keyword evidence="4" id="KW-0560">Oxidoreductase</keyword>
<dbReference type="AlphaFoldDB" id="A0A388TAN7"/>
<protein>
    <submittedName>
        <fullName evidence="10">Malic enzyme SfcA</fullName>
    </submittedName>
</protein>
<dbReference type="GO" id="GO:0016616">
    <property type="term" value="F:oxidoreductase activity, acting on the CH-OH group of donors, NAD or NADP as acceptor"/>
    <property type="evidence" value="ECO:0007669"/>
    <property type="project" value="InterPro"/>
</dbReference>
<dbReference type="InterPro" id="IPR012302">
    <property type="entry name" value="Malic_NAD-bd"/>
</dbReference>
<dbReference type="InterPro" id="IPR046346">
    <property type="entry name" value="Aminoacid_DH-like_N_sf"/>
</dbReference>
<feature type="domain" description="Malic enzyme N-terminal" evidence="9">
    <location>
        <begin position="18"/>
        <end position="151"/>
    </location>
</feature>
<dbReference type="GO" id="GO:0046872">
    <property type="term" value="F:metal ion binding"/>
    <property type="evidence" value="ECO:0007669"/>
    <property type="project" value="UniProtKB-KW"/>
</dbReference>
<dbReference type="PANTHER" id="PTHR43237">
    <property type="entry name" value="NADP-DEPENDENT MALIC ENZYME"/>
    <property type="match status" value="1"/>
</dbReference>
<dbReference type="InterPro" id="IPR051674">
    <property type="entry name" value="Malate_Decarboxylase"/>
</dbReference>
<dbReference type="EMBL" id="BGZN01000018">
    <property type="protein sequence ID" value="GBR73724.1"/>
    <property type="molecule type" value="Genomic_DNA"/>
</dbReference>
<feature type="binding site" evidence="7">
    <location>
        <position position="162"/>
    </location>
    <ligand>
        <name>a divalent metal cation</name>
        <dbReference type="ChEBI" id="CHEBI:60240"/>
    </ligand>
</feature>
<keyword evidence="11" id="KW-1185">Reference proteome</keyword>
<dbReference type="SUPFAM" id="SSF53223">
    <property type="entry name" value="Aminoacid dehydrogenase-like, N-terminal domain"/>
    <property type="match status" value="1"/>
</dbReference>
<feature type="binding site" evidence="6">
    <location>
        <position position="288"/>
    </location>
    <ligand>
        <name>(S)-malate</name>
        <dbReference type="ChEBI" id="CHEBI:15589"/>
    </ligand>
</feature>
<dbReference type="SMART" id="SM01274">
    <property type="entry name" value="malic"/>
    <property type="match status" value="1"/>
</dbReference>
<dbReference type="Gene3D" id="3.40.50.720">
    <property type="entry name" value="NAD(P)-binding Rossmann-like Domain"/>
    <property type="match status" value="1"/>
</dbReference>
<evidence type="ECO:0000256" key="5">
    <source>
        <dbReference type="PIRSR" id="PIRSR000106-1"/>
    </source>
</evidence>
<dbReference type="InterPro" id="IPR036291">
    <property type="entry name" value="NAD(P)-bd_dom_sf"/>
</dbReference>
<sequence length="391" mass="41178">MPKIKESNVAEILKIHENGKINVASNAPIKDYETLSQVYTPGVAKVCQAVEADPALAKKYTIAGNTVAIVTDGTAVLGLGDIGALAGLPVMEGKAALFREFGGVNAFPILLDTKDTDKIVETILHIAPTFAGINLEDISAPRCFEIERRLKAKLNIPVFHDDQHGTAVVTLAGLLNALRVIGKNIENVKIVINGAGAAGIAIAKLLLAFGARQIVLCDREGAIYAGRAGLNPEKTLLAALTNKRKLSGDVNKILAGQDVFIGVSAKDVLTAAAVQSMNKDPIVFAMANPDPEIRPELITDSAAVIATGRSDYPNQINNVLCFPGMFKGAFAARATDITQAMCLAAARAIAACIAEKDLSQDNIIPSVFDKNVAENVAAAVAAAWQKHGREK</sequence>
<comment type="caution">
    <text evidence="10">The sequence shown here is derived from an EMBL/GenBank/DDBJ whole genome shotgun (WGS) entry which is preliminary data.</text>
</comment>
<dbReference type="GO" id="GO:0004470">
    <property type="term" value="F:malic enzyme activity"/>
    <property type="evidence" value="ECO:0007669"/>
    <property type="project" value="InterPro"/>
</dbReference>
<feature type="binding site" evidence="6">
    <location>
        <position position="317"/>
    </location>
    <ligand>
        <name>(S)-malate</name>
        <dbReference type="ChEBI" id="CHEBI:15589"/>
    </ligand>
</feature>
<dbReference type="InterPro" id="IPR037062">
    <property type="entry name" value="Malic_N_dom_sf"/>
</dbReference>
<dbReference type="InterPro" id="IPR015884">
    <property type="entry name" value="Malic_enzyme_CS"/>
</dbReference>
<feature type="active site" description="Proton acceptor" evidence="5">
    <location>
        <position position="94"/>
    </location>
</feature>
<dbReference type="InterPro" id="IPR012301">
    <property type="entry name" value="Malic_N_dom"/>
</dbReference>
<dbReference type="SMART" id="SM00919">
    <property type="entry name" value="Malic_M"/>
    <property type="match status" value="1"/>
</dbReference>
<feature type="binding site" evidence="7">
    <location>
        <position position="137"/>
    </location>
    <ligand>
        <name>a divalent metal cation</name>
        <dbReference type="ChEBI" id="CHEBI:60240"/>
    </ligand>
</feature>